<protein>
    <submittedName>
        <fullName evidence="2">Uncharacterized protein</fullName>
    </submittedName>
</protein>
<gene>
    <name evidence="2" type="ORF">LCGC14_2864150</name>
</gene>
<accession>A0A0F8Y4R7</accession>
<evidence type="ECO:0000313" key="2">
    <source>
        <dbReference type="EMBL" id="KKK76387.1"/>
    </source>
</evidence>
<proteinExistence type="predicted"/>
<name>A0A0F8Y4R7_9ZZZZ</name>
<keyword evidence="1" id="KW-0812">Transmembrane</keyword>
<dbReference type="EMBL" id="LAZR01055426">
    <property type="protein sequence ID" value="KKK76387.1"/>
    <property type="molecule type" value="Genomic_DNA"/>
</dbReference>
<reference evidence="2" key="1">
    <citation type="journal article" date="2015" name="Nature">
        <title>Complex archaea that bridge the gap between prokaryotes and eukaryotes.</title>
        <authorList>
            <person name="Spang A."/>
            <person name="Saw J.H."/>
            <person name="Jorgensen S.L."/>
            <person name="Zaremba-Niedzwiedzka K."/>
            <person name="Martijn J."/>
            <person name="Lind A.E."/>
            <person name="van Eijk R."/>
            <person name="Schleper C."/>
            <person name="Guy L."/>
            <person name="Ettema T.J."/>
        </authorList>
    </citation>
    <scope>NUCLEOTIDE SEQUENCE</scope>
</reference>
<dbReference type="AlphaFoldDB" id="A0A0F8Y4R7"/>
<keyword evidence="1" id="KW-0472">Membrane</keyword>
<keyword evidence="1" id="KW-1133">Transmembrane helix</keyword>
<comment type="caution">
    <text evidence="2">The sequence shown here is derived from an EMBL/GenBank/DDBJ whole genome shotgun (WGS) entry which is preliminary data.</text>
</comment>
<evidence type="ECO:0000256" key="1">
    <source>
        <dbReference type="SAM" id="Phobius"/>
    </source>
</evidence>
<organism evidence="2">
    <name type="scientific">marine sediment metagenome</name>
    <dbReference type="NCBI Taxonomy" id="412755"/>
    <lineage>
        <taxon>unclassified sequences</taxon>
        <taxon>metagenomes</taxon>
        <taxon>ecological metagenomes</taxon>
    </lineage>
</organism>
<sequence>MEEHEKKALMEDFIENHEINLLDYLCRHPVGTDLADVIWVRHLGAGLPTLDLLTAIHQESDRFIVRWDNILMRIEVQPGLYKGDPQKVALITITNAGREEFESLLAAADEQDTEDNIKRFNIQIIKGMRCIRSRAWLCTKKIWKIFKWWIVFAVAVLGVYGILVGTEIVAKSPITMEFHRPVTFTIK</sequence>
<feature type="transmembrane region" description="Helical" evidence="1">
    <location>
        <begin position="148"/>
        <end position="170"/>
    </location>
</feature>